<keyword evidence="4" id="KW-1185">Reference proteome</keyword>
<feature type="compositionally biased region" description="Low complexity" evidence="2">
    <location>
        <begin position="27"/>
        <end position="49"/>
    </location>
</feature>
<feature type="compositionally biased region" description="Basic and acidic residues" evidence="2">
    <location>
        <begin position="482"/>
        <end position="493"/>
    </location>
</feature>
<feature type="compositionally biased region" description="Gly residues" evidence="2">
    <location>
        <begin position="624"/>
        <end position="634"/>
    </location>
</feature>
<feature type="region of interest" description="Disordered" evidence="2">
    <location>
        <begin position="901"/>
        <end position="929"/>
    </location>
</feature>
<dbReference type="EMBL" id="JARKIE010000209">
    <property type="protein sequence ID" value="KAJ7666409.1"/>
    <property type="molecule type" value="Genomic_DNA"/>
</dbReference>
<evidence type="ECO:0000256" key="2">
    <source>
        <dbReference type="SAM" id="MobiDB-lite"/>
    </source>
</evidence>
<protein>
    <submittedName>
        <fullName evidence="3">Uncharacterized protein</fullName>
    </submittedName>
</protein>
<keyword evidence="1" id="KW-0175">Coiled coil</keyword>
<feature type="compositionally biased region" description="Pro residues" evidence="2">
    <location>
        <begin position="132"/>
        <end position="141"/>
    </location>
</feature>
<accession>A0AAD7CZN9</accession>
<sequence>MATQRSPHTPSSIPTRTSKGSVVPTARRPSFSTPGPSSPTGPSGGFRTSLRSLLPFGPNKHSTPVSASVSPNANGSRFASFSAVRKSITRDRNASLSASDLPVLVIDQASADTSADIPVRKSISFYNEKPLPSQPISPTNPPLTLQSPNPIESAASPSSKEEVHNSPEVIKEPQLVSTVYIPPFRTPSPLPELSTIIEADTSGISKHLPSASPSPSPSPSPTSFSRPSLQPDTQSAAETSAMDLSTTHLNSQVMDAMMAQEHAAANAWVDNGDEPSRASDHGDVSFNLGALDPDLAALLSPNRMVSSDTNNTIRAKPSMDLRDPPLLAPPDSPGGLRPQSSRPRLRAVQRPSTSPTDAGRRSASVSSSVGQSRSFRRAPPSPLSSPHPPSPGLSSSSAIPPSPLSLSPVTSSTPAPVRRTQHSPQAVTSTPQVARRPMLGRMLQSDNWESPASSSRSPTSRPSLDSAGYRPSSASSRTSLDTNRHRQSLDINRHGTNTNTVRERPSESSTAWNIKLRRRKRSMSVDEPRESPSGYSSPYSESRPGSSMSHRPEWLGPRTAKAFKAAGLLGSPDSADGNDSLSPPTSGRNRFFGSSRSNVTVGRSDSRMGMVSPGSGGSARRRGSGSGSYFGSAGGSQLMESPTLTMSSRDTPRSASTAPTSVSGASWGDREEIRELKDKHTVETGALLSALSDSQRTSKVLREENSELRERLARLEADSERTGALERENQALREFVTELREEAGQLQLQLRLAAPAASSSRYLAPVTTQAFRLAPRARESPQEDVSEDSYNLVAPVSSSTPASSRNQRRRLSSSSSIFPAPPSNMSMLLHEDGANSSDFDERSGASGSVLASPTMVLPRRIDTSPSRVHQANKSITSMASMGTTSPNASMLGSPRSLLLRPEHEVHLGDMDSLDLGRAGPDADDEGWSE</sequence>
<evidence type="ECO:0000313" key="4">
    <source>
        <dbReference type="Proteomes" id="UP001221757"/>
    </source>
</evidence>
<feature type="compositionally biased region" description="Low complexity" evidence="2">
    <location>
        <begin position="392"/>
        <end position="416"/>
    </location>
</feature>
<feature type="compositionally biased region" description="Polar residues" evidence="2">
    <location>
        <begin position="230"/>
        <end position="253"/>
    </location>
</feature>
<evidence type="ECO:0000256" key="1">
    <source>
        <dbReference type="SAM" id="Coils"/>
    </source>
</evidence>
<evidence type="ECO:0000313" key="3">
    <source>
        <dbReference type="EMBL" id="KAJ7666409.1"/>
    </source>
</evidence>
<feature type="compositionally biased region" description="Pro residues" evidence="2">
    <location>
        <begin position="379"/>
        <end position="391"/>
    </location>
</feature>
<feature type="region of interest" description="Disordered" evidence="2">
    <location>
        <begin position="126"/>
        <end position="176"/>
    </location>
</feature>
<feature type="compositionally biased region" description="Polar residues" evidence="2">
    <location>
        <begin position="60"/>
        <end position="79"/>
    </location>
</feature>
<feature type="compositionally biased region" description="Low complexity" evidence="2">
    <location>
        <begin position="586"/>
        <end position="598"/>
    </location>
</feature>
<dbReference type="AlphaFoldDB" id="A0AAD7CZN9"/>
<proteinExistence type="predicted"/>
<organism evidence="3 4">
    <name type="scientific">Mycena rosella</name>
    <name type="common">Pink bonnet</name>
    <name type="synonym">Agaricus rosellus</name>
    <dbReference type="NCBI Taxonomy" id="1033263"/>
    <lineage>
        <taxon>Eukaryota</taxon>
        <taxon>Fungi</taxon>
        <taxon>Dikarya</taxon>
        <taxon>Basidiomycota</taxon>
        <taxon>Agaricomycotina</taxon>
        <taxon>Agaricomycetes</taxon>
        <taxon>Agaricomycetidae</taxon>
        <taxon>Agaricales</taxon>
        <taxon>Marasmiineae</taxon>
        <taxon>Mycenaceae</taxon>
        <taxon>Mycena</taxon>
    </lineage>
</organism>
<dbReference type="Proteomes" id="UP001221757">
    <property type="component" value="Unassembled WGS sequence"/>
</dbReference>
<feature type="compositionally biased region" description="Low complexity" evidence="2">
    <location>
        <begin position="450"/>
        <end position="463"/>
    </location>
</feature>
<comment type="caution">
    <text evidence="3">The sequence shown here is derived from an EMBL/GenBank/DDBJ whole genome shotgun (WGS) entry which is preliminary data.</text>
</comment>
<feature type="compositionally biased region" description="Low complexity" evidence="2">
    <location>
        <begin position="254"/>
        <end position="267"/>
    </location>
</feature>
<feature type="region of interest" description="Disordered" evidence="2">
    <location>
        <begin position="302"/>
        <end position="670"/>
    </location>
</feature>
<gene>
    <name evidence="3" type="ORF">B0H17DRAFT_262669</name>
</gene>
<feature type="compositionally biased region" description="Basic and acidic residues" evidence="2">
    <location>
        <begin position="159"/>
        <end position="171"/>
    </location>
</feature>
<name>A0AAD7CZN9_MYCRO</name>
<feature type="compositionally biased region" description="Basic and acidic residues" evidence="2">
    <location>
        <begin position="274"/>
        <end position="283"/>
    </location>
</feature>
<feature type="compositionally biased region" description="Polar residues" evidence="2">
    <location>
        <begin position="472"/>
        <end position="481"/>
    </location>
</feature>
<feature type="coiled-coil region" evidence="1">
    <location>
        <begin position="691"/>
        <end position="749"/>
    </location>
</feature>
<feature type="region of interest" description="Disordered" evidence="2">
    <location>
        <begin position="1"/>
        <end position="79"/>
    </location>
</feature>
<reference evidence="3" key="1">
    <citation type="submission" date="2023-03" db="EMBL/GenBank/DDBJ databases">
        <title>Massive genome expansion in bonnet fungi (Mycena s.s.) driven by repeated elements and novel gene families across ecological guilds.</title>
        <authorList>
            <consortium name="Lawrence Berkeley National Laboratory"/>
            <person name="Harder C.B."/>
            <person name="Miyauchi S."/>
            <person name="Viragh M."/>
            <person name="Kuo A."/>
            <person name="Thoen E."/>
            <person name="Andreopoulos B."/>
            <person name="Lu D."/>
            <person name="Skrede I."/>
            <person name="Drula E."/>
            <person name="Henrissat B."/>
            <person name="Morin E."/>
            <person name="Kohler A."/>
            <person name="Barry K."/>
            <person name="LaButti K."/>
            <person name="Morin E."/>
            <person name="Salamov A."/>
            <person name="Lipzen A."/>
            <person name="Mereny Z."/>
            <person name="Hegedus B."/>
            <person name="Baldrian P."/>
            <person name="Stursova M."/>
            <person name="Weitz H."/>
            <person name="Taylor A."/>
            <person name="Grigoriev I.V."/>
            <person name="Nagy L.G."/>
            <person name="Martin F."/>
            <person name="Kauserud H."/>
        </authorList>
    </citation>
    <scope>NUCLEOTIDE SEQUENCE</scope>
    <source>
        <strain evidence="3">CBHHK067</strain>
    </source>
</reference>
<feature type="compositionally biased region" description="Polar residues" evidence="2">
    <location>
        <begin position="422"/>
        <end position="432"/>
    </location>
</feature>
<feature type="compositionally biased region" description="Low complexity" evidence="2">
    <location>
        <begin position="793"/>
        <end position="805"/>
    </location>
</feature>
<feature type="compositionally biased region" description="Polar residues" evidence="2">
    <location>
        <begin position="638"/>
        <end position="664"/>
    </location>
</feature>
<feature type="compositionally biased region" description="Polar residues" evidence="2">
    <location>
        <begin position="303"/>
        <end position="313"/>
    </location>
</feature>
<feature type="compositionally biased region" description="Low complexity" evidence="2">
    <location>
        <begin position="531"/>
        <end position="547"/>
    </location>
</feature>
<feature type="region of interest" description="Disordered" evidence="2">
    <location>
        <begin position="774"/>
        <end position="852"/>
    </location>
</feature>
<feature type="compositionally biased region" description="Basic and acidic residues" evidence="2">
    <location>
        <begin position="829"/>
        <end position="843"/>
    </location>
</feature>
<feature type="compositionally biased region" description="Low complexity" evidence="2">
    <location>
        <begin position="361"/>
        <end position="373"/>
    </location>
</feature>
<feature type="compositionally biased region" description="Polar residues" evidence="2">
    <location>
        <begin position="142"/>
        <end position="158"/>
    </location>
</feature>
<feature type="region of interest" description="Disordered" evidence="2">
    <location>
        <begin position="189"/>
        <end position="285"/>
    </location>
</feature>
<feature type="compositionally biased region" description="Polar residues" evidence="2">
    <location>
        <begin position="1"/>
        <end position="20"/>
    </location>
</feature>